<dbReference type="InterPro" id="IPR001943">
    <property type="entry name" value="UVR_dom"/>
</dbReference>
<accession>A0A0G2A9J2</accession>
<sequence length="433" mass="49411">MRATSFLGIGYSVGVTLEEFKKKSKKIPDAPGVYFFLDKRRRLLYIGKAASLRDRVRSYFSPDLFRARGPLLVQMLKKASLVDWRKTDSVLEALLLEASLVRGHKPIFNTELKDDKSFNYVVIIKEDFPRVLVVREKELKTKNLKFKNIFGPFPNGGQLKDALKLVRKIFPYRDSKCKPGQKRPCFNRQIGLCPGVCIGEITKRKYGKTIQHITLLFEGKKKRLLKTLTKEMKSAAKEENFEVAKELRRQIFALQHIQDVSLIKDEYRSHSTLLGAIRPGRIESYDIAHFGGSANVGVMTVVEDGAANKNEYRKFRIKAAKPGDDTSALREVLARRLGHDEWPLPRLIIVDGARAQINAAQKVLEEYGINIPVVGVIKDDKHRPRGILGPSTSLRVNDFIRNHEREILLANAEAHRFAITYHRKRSRKNLGIL</sequence>
<proteinExistence type="predicted"/>
<dbReference type="InterPro" id="IPR000305">
    <property type="entry name" value="GIY-YIG_endonuc"/>
</dbReference>
<protein>
    <submittedName>
        <fullName evidence="4">Excinuclease ABC, C subunit domain protein</fullName>
    </submittedName>
</protein>
<dbReference type="SUPFAM" id="SSF82771">
    <property type="entry name" value="GIY-YIG endonuclease"/>
    <property type="match status" value="1"/>
</dbReference>
<dbReference type="EMBL" id="LCRR01000005">
    <property type="protein sequence ID" value="KKW37617.1"/>
    <property type="molecule type" value="Genomic_DNA"/>
</dbReference>
<feature type="domain" description="UvrC family homology region profile" evidence="3">
    <location>
        <begin position="218"/>
        <end position="364"/>
    </location>
</feature>
<dbReference type="InterPro" id="IPR036876">
    <property type="entry name" value="UVR_dom_sf"/>
</dbReference>
<dbReference type="Pfam" id="PF02151">
    <property type="entry name" value="UVR"/>
    <property type="match status" value="1"/>
</dbReference>
<evidence type="ECO:0000313" key="4">
    <source>
        <dbReference type="EMBL" id="KKW37617.1"/>
    </source>
</evidence>
<dbReference type="InterPro" id="IPR050066">
    <property type="entry name" value="UvrABC_protein_C"/>
</dbReference>
<dbReference type="InterPro" id="IPR035901">
    <property type="entry name" value="GIY-YIG_endonuc_sf"/>
</dbReference>
<comment type="caution">
    <text evidence="4">The sequence shown here is derived from an EMBL/GenBank/DDBJ whole genome shotgun (WGS) entry which is preliminary data.</text>
</comment>
<dbReference type="AlphaFoldDB" id="A0A0G2A9J2"/>
<dbReference type="SUPFAM" id="SSF46600">
    <property type="entry name" value="C-terminal UvrC-binding domain of UvrB"/>
    <property type="match status" value="1"/>
</dbReference>
<feature type="domain" description="GIY-YIG" evidence="2">
    <location>
        <begin position="29"/>
        <end position="110"/>
    </location>
</feature>
<dbReference type="PATRIC" id="fig|1618607.3.peg.382"/>
<dbReference type="GO" id="GO:0006289">
    <property type="term" value="P:nucleotide-excision repair"/>
    <property type="evidence" value="ECO:0007669"/>
    <property type="project" value="InterPro"/>
</dbReference>
<reference evidence="4 5" key="1">
    <citation type="journal article" date="2015" name="Nature">
        <title>rRNA introns, odd ribosomes, and small enigmatic genomes across a large radiation of phyla.</title>
        <authorList>
            <person name="Brown C.T."/>
            <person name="Hug L.A."/>
            <person name="Thomas B.C."/>
            <person name="Sharon I."/>
            <person name="Castelle C.J."/>
            <person name="Singh A."/>
            <person name="Wilkins M.J."/>
            <person name="Williams K.H."/>
            <person name="Banfield J.F."/>
        </authorList>
    </citation>
    <scope>NUCLEOTIDE SEQUENCE [LARGE SCALE GENOMIC DNA]</scope>
</reference>
<name>A0A0G2A9J2_9BACT</name>
<dbReference type="Proteomes" id="UP000033852">
    <property type="component" value="Unassembled WGS sequence"/>
</dbReference>
<feature type="domain" description="UVR" evidence="1">
    <location>
        <begin position="222"/>
        <end position="257"/>
    </location>
</feature>
<dbReference type="STRING" id="1618607.UY86_C0005G0004"/>
<dbReference type="PANTHER" id="PTHR30562:SF1">
    <property type="entry name" value="UVRABC SYSTEM PROTEIN C"/>
    <property type="match status" value="1"/>
</dbReference>
<dbReference type="PROSITE" id="PS50151">
    <property type="entry name" value="UVR"/>
    <property type="match status" value="1"/>
</dbReference>
<dbReference type="Pfam" id="PF08459">
    <property type="entry name" value="UvrC_RNaseH_dom"/>
    <property type="match status" value="1"/>
</dbReference>
<dbReference type="PANTHER" id="PTHR30562">
    <property type="entry name" value="UVRC/OXIDOREDUCTASE"/>
    <property type="match status" value="1"/>
</dbReference>
<organism evidence="4 5">
    <name type="scientific">Candidatus Adlerbacteria bacterium GW2011_GWB1_54_7</name>
    <dbReference type="NCBI Taxonomy" id="1618607"/>
    <lineage>
        <taxon>Bacteria</taxon>
        <taxon>Candidatus Adleribacteriota</taxon>
    </lineage>
</organism>
<dbReference type="PROSITE" id="PS50164">
    <property type="entry name" value="GIY_YIG"/>
    <property type="match status" value="1"/>
</dbReference>
<dbReference type="GO" id="GO:0009381">
    <property type="term" value="F:excinuclease ABC activity"/>
    <property type="evidence" value="ECO:0007669"/>
    <property type="project" value="InterPro"/>
</dbReference>
<gene>
    <name evidence="4" type="ORF">UY86_C0005G0004</name>
</gene>
<dbReference type="CDD" id="cd10434">
    <property type="entry name" value="GIY-YIG_UvrC_Cho"/>
    <property type="match status" value="1"/>
</dbReference>
<dbReference type="GO" id="GO:0009380">
    <property type="term" value="C:excinuclease repair complex"/>
    <property type="evidence" value="ECO:0007669"/>
    <property type="project" value="TreeGrafter"/>
</dbReference>
<dbReference type="PROSITE" id="PS50165">
    <property type="entry name" value="UVRC"/>
    <property type="match status" value="1"/>
</dbReference>
<dbReference type="InterPro" id="IPR047296">
    <property type="entry name" value="GIY-YIG_UvrC_Cho"/>
</dbReference>
<evidence type="ECO:0000313" key="5">
    <source>
        <dbReference type="Proteomes" id="UP000033852"/>
    </source>
</evidence>
<dbReference type="Gene3D" id="4.10.860.10">
    <property type="entry name" value="UVR domain"/>
    <property type="match status" value="1"/>
</dbReference>
<evidence type="ECO:0000259" key="2">
    <source>
        <dbReference type="PROSITE" id="PS50164"/>
    </source>
</evidence>
<evidence type="ECO:0000259" key="1">
    <source>
        <dbReference type="PROSITE" id="PS50151"/>
    </source>
</evidence>
<evidence type="ECO:0000259" key="3">
    <source>
        <dbReference type="PROSITE" id="PS50165"/>
    </source>
</evidence>
<dbReference type="Gene3D" id="3.30.420.340">
    <property type="entry name" value="UvrC, RNAse H endonuclease domain"/>
    <property type="match status" value="1"/>
</dbReference>
<dbReference type="Gene3D" id="3.40.1440.10">
    <property type="entry name" value="GIY-YIG endonuclease"/>
    <property type="match status" value="1"/>
</dbReference>
<dbReference type="InterPro" id="IPR001162">
    <property type="entry name" value="UvrC_RNase_H_dom"/>
</dbReference>
<dbReference type="SMART" id="SM00465">
    <property type="entry name" value="GIYc"/>
    <property type="match status" value="1"/>
</dbReference>
<dbReference type="InterPro" id="IPR038476">
    <property type="entry name" value="UvrC_RNase_H_dom_sf"/>
</dbReference>